<dbReference type="Proteomes" id="UP001150062">
    <property type="component" value="Unassembled WGS sequence"/>
</dbReference>
<feature type="compositionally biased region" description="Polar residues" evidence="1">
    <location>
        <begin position="253"/>
        <end position="262"/>
    </location>
</feature>
<feature type="compositionally biased region" description="Basic and acidic residues" evidence="1">
    <location>
        <begin position="296"/>
        <end position="305"/>
    </location>
</feature>
<feature type="region of interest" description="Disordered" evidence="1">
    <location>
        <begin position="233"/>
        <end position="280"/>
    </location>
</feature>
<reference evidence="2" key="1">
    <citation type="submission" date="2022-08" db="EMBL/GenBank/DDBJ databases">
        <title>Novel sulfate-reducing endosymbionts in the free-living metamonad Anaeramoeba.</title>
        <authorList>
            <person name="Jerlstrom-Hultqvist J."/>
            <person name="Cepicka I."/>
            <person name="Gallot-Lavallee L."/>
            <person name="Salas-Leiva D."/>
            <person name="Curtis B.A."/>
            <person name="Zahonova K."/>
            <person name="Pipaliya S."/>
            <person name="Dacks J."/>
            <person name="Roger A.J."/>
        </authorList>
    </citation>
    <scope>NUCLEOTIDE SEQUENCE</scope>
    <source>
        <strain evidence="2">Schooner1</strain>
    </source>
</reference>
<feature type="compositionally biased region" description="Basic residues" evidence="1">
    <location>
        <begin position="445"/>
        <end position="454"/>
    </location>
</feature>
<keyword evidence="3" id="KW-1185">Reference proteome</keyword>
<evidence type="ECO:0000313" key="2">
    <source>
        <dbReference type="EMBL" id="KAJ6245492.1"/>
    </source>
</evidence>
<gene>
    <name evidence="2" type="ORF">M0813_19911</name>
</gene>
<feature type="compositionally biased region" description="Basic residues" evidence="1">
    <location>
        <begin position="420"/>
        <end position="437"/>
    </location>
</feature>
<comment type="caution">
    <text evidence="2">The sequence shown here is derived from an EMBL/GenBank/DDBJ whole genome shotgun (WGS) entry which is preliminary data.</text>
</comment>
<evidence type="ECO:0000313" key="3">
    <source>
        <dbReference type="Proteomes" id="UP001150062"/>
    </source>
</evidence>
<dbReference type="SUPFAM" id="SSF47576">
    <property type="entry name" value="Calponin-homology domain, CH-domain"/>
    <property type="match status" value="1"/>
</dbReference>
<evidence type="ECO:0000256" key="1">
    <source>
        <dbReference type="SAM" id="MobiDB-lite"/>
    </source>
</evidence>
<feature type="compositionally biased region" description="Low complexity" evidence="1">
    <location>
        <begin position="238"/>
        <end position="252"/>
    </location>
</feature>
<dbReference type="EMBL" id="JAOAOG010000143">
    <property type="protein sequence ID" value="KAJ6245492.1"/>
    <property type="molecule type" value="Genomic_DNA"/>
</dbReference>
<feature type="compositionally biased region" description="Basic and acidic residues" evidence="1">
    <location>
        <begin position="360"/>
        <end position="370"/>
    </location>
</feature>
<dbReference type="InterPro" id="IPR036872">
    <property type="entry name" value="CH_dom_sf"/>
</dbReference>
<feature type="region of interest" description="Disordered" evidence="1">
    <location>
        <begin position="730"/>
        <end position="776"/>
    </location>
</feature>
<feature type="compositionally biased region" description="Basic and acidic residues" evidence="1">
    <location>
        <begin position="746"/>
        <end position="759"/>
    </location>
</feature>
<sequence>MFLKPKGYLISEIGYNPKKETNQIKGGEQTKTQKVVQWSQAILQQPNLSVGHLLKRSSLILLNLVNVLVPCKMNEVIYTSSHQEQRNKNFNEYLETLKRIKYPKVEEINPQAFFKSDRSSKKKVICSLSFIKRKSEEQGILKETSREKRQFYLFKEKGEELNFNRQIYQYLQIRDKSQEEKEKEKYKEKEKEIMNPYLIKENFDPLEKSFESKNVFWEDQEKRIRILKKIKQKRQEEYSSTNSTSNSNGYSNVNENEISSQEYKPLQESEDSNFFSSEGNDECKWGEIDFDQVEELQRRSNEFHKKSSTKKTPRQGENESDHDSGKGKKGEKTLSATEPLTSGGGGLIGSREQINGNENTKGDNGKRDMEFLNFKPFKSTHTPSNGSQDRKRYNSTKDKKMIQKMENRKKTESEKSKIHEKNKKKAKKNKKKAKKKNEKNERNERKRKRKRKKKKDEEIEKKTKSIIESLSENEGDYELVDYLNLKNRYLKRNLNQIIKLKSKSKNQNNSYIFTIFFLINTLDNWENNSYSQTLKFRDPKLIKKYDKMGQIAFENSENYLKKGFIKFLFQSKYKNINNFQCLSNFFFESESGSGSVSKSISESENEFEEKDFNRNNKKRQQFKINDSINGKEIEGESENEKMKKYWIQITKKYLIISDKKSFLELCKIKLSDNLKINIEINKKINTHLKLNFENEEKQLILDFQSEEERFICLTTLILFLKSSKSNLKEKKDNLLHNNKKKGKQNKKNENDHVYNDKNNNKNKKGNIQASPSAIDYPELVPPNKKFLKLYSTLDDVVDKNNVKRLFEKYYNNKGVNFLVAIESENVRKKKDKEIKKISNLKPGFLKIRRNCLIIGVGKKALETVSFKKDLIVRRAPKKNQCIEIQWTQSHACRATSEPSITLVCNRTSERSLIIRSIFYFIKQWKREKKSTLKKKKKK</sequence>
<feature type="compositionally biased region" description="Basic and acidic residues" evidence="1">
    <location>
        <begin position="388"/>
        <end position="419"/>
    </location>
</feature>
<proteinExistence type="predicted"/>
<organism evidence="2 3">
    <name type="scientific">Anaeramoeba flamelloides</name>
    <dbReference type="NCBI Taxonomy" id="1746091"/>
    <lineage>
        <taxon>Eukaryota</taxon>
        <taxon>Metamonada</taxon>
        <taxon>Anaeramoebidae</taxon>
        <taxon>Anaeramoeba</taxon>
    </lineage>
</organism>
<protein>
    <submittedName>
        <fullName evidence="2">Uncharacterized protein</fullName>
    </submittedName>
</protein>
<feature type="region of interest" description="Disordered" evidence="1">
    <location>
        <begin position="296"/>
        <end position="460"/>
    </location>
</feature>
<feature type="compositionally biased region" description="Basic and acidic residues" evidence="1">
    <location>
        <begin position="314"/>
        <end position="332"/>
    </location>
</feature>
<name>A0ABQ8YLL5_9EUKA</name>
<accession>A0ABQ8YLL5</accession>